<accession>B6WWC9</accession>
<organism evidence="1 2">
    <name type="scientific">Desulfovibrio piger ATCC 29098</name>
    <dbReference type="NCBI Taxonomy" id="411464"/>
    <lineage>
        <taxon>Bacteria</taxon>
        <taxon>Pseudomonadati</taxon>
        <taxon>Thermodesulfobacteriota</taxon>
        <taxon>Desulfovibrionia</taxon>
        <taxon>Desulfovibrionales</taxon>
        <taxon>Desulfovibrionaceae</taxon>
        <taxon>Desulfovibrio</taxon>
    </lineage>
</organism>
<comment type="caution">
    <text evidence="1">The sequence shown here is derived from an EMBL/GenBank/DDBJ whole genome shotgun (WGS) entry which is preliminary data.</text>
</comment>
<proteinExistence type="predicted"/>
<feature type="non-terminal residue" evidence="1">
    <location>
        <position position="1"/>
    </location>
</feature>
<protein>
    <submittedName>
        <fullName evidence="1">Uncharacterized protein</fullName>
    </submittedName>
</protein>
<dbReference type="HOGENOM" id="CLU_2503034_0_0_7"/>
<evidence type="ECO:0000313" key="1">
    <source>
        <dbReference type="EMBL" id="EEB32710.1"/>
    </source>
</evidence>
<dbReference type="EMBL" id="ABXU01000070">
    <property type="protein sequence ID" value="EEB32710.1"/>
    <property type="molecule type" value="Genomic_DNA"/>
</dbReference>
<sequence>RQGEISGQTPGFPGGFEEGRRLLENAARLRPFPGEPAWSAGGPRAHAAKVTTVMRHVVMPPVWGRSRLRVVRKYAAGTCSSWTLA</sequence>
<reference evidence="1 2" key="2">
    <citation type="submission" date="2008-10" db="EMBL/GenBank/DDBJ databases">
        <authorList>
            <person name="Fulton L."/>
            <person name="Clifton S."/>
            <person name="Fulton B."/>
            <person name="Xu J."/>
            <person name="Minx P."/>
            <person name="Pepin K.H."/>
            <person name="Johnson M."/>
            <person name="Bhonagiri V."/>
            <person name="Nash W.E."/>
            <person name="Mardis E.R."/>
            <person name="Wilson R.K."/>
        </authorList>
    </citation>
    <scope>NUCLEOTIDE SEQUENCE [LARGE SCALE GENOMIC DNA]</scope>
    <source>
        <strain evidence="1 2">ATCC 29098</strain>
    </source>
</reference>
<dbReference type="Proteomes" id="UP000003676">
    <property type="component" value="Unassembled WGS sequence"/>
</dbReference>
<gene>
    <name evidence="1" type="ORF">DESPIG_02397</name>
</gene>
<evidence type="ECO:0000313" key="2">
    <source>
        <dbReference type="Proteomes" id="UP000003676"/>
    </source>
</evidence>
<name>B6WWC9_9BACT</name>
<reference evidence="1 2" key="1">
    <citation type="submission" date="2008-10" db="EMBL/GenBank/DDBJ databases">
        <title>Draft genome sequence of Desulvovibrio piger (ATCC 29098).</title>
        <authorList>
            <person name="Sudarsanam P."/>
            <person name="Ley R."/>
            <person name="Guruge J."/>
            <person name="Turnbaugh P.J."/>
            <person name="Mahowald M."/>
            <person name="Liep D."/>
            <person name="Gordon J."/>
        </authorList>
    </citation>
    <scope>NUCLEOTIDE SEQUENCE [LARGE SCALE GENOMIC DNA]</scope>
    <source>
        <strain evidence="1 2">ATCC 29098</strain>
    </source>
</reference>
<dbReference type="AlphaFoldDB" id="B6WWC9"/>